<gene>
    <name evidence="1" type="ORF">AVEN_70479_1</name>
</gene>
<accession>A0A4Y2H353</accession>
<protein>
    <submittedName>
        <fullName evidence="1">Uncharacterized protein</fullName>
    </submittedName>
</protein>
<keyword evidence="2" id="KW-1185">Reference proteome</keyword>
<dbReference type="Proteomes" id="UP000499080">
    <property type="component" value="Unassembled WGS sequence"/>
</dbReference>
<proteinExistence type="predicted"/>
<comment type="caution">
    <text evidence="1">The sequence shown here is derived from an EMBL/GenBank/DDBJ whole genome shotgun (WGS) entry which is preliminary data.</text>
</comment>
<sequence>MALNIRRQRELTAEDPSWASVAVTETIISRQTVHRRLDEKALTPGDRLYTFPSVHHKRPPVSSVEPGTRFLNIARHVICTDESRFSSPYFSR</sequence>
<name>A0A4Y2H353_ARAVE</name>
<evidence type="ECO:0000313" key="2">
    <source>
        <dbReference type="Proteomes" id="UP000499080"/>
    </source>
</evidence>
<organism evidence="1 2">
    <name type="scientific">Araneus ventricosus</name>
    <name type="common">Orbweaver spider</name>
    <name type="synonym">Epeira ventricosa</name>
    <dbReference type="NCBI Taxonomy" id="182803"/>
    <lineage>
        <taxon>Eukaryota</taxon>
        <taxon>Metazoa</taxon>
        <taxon>Ecdysozoa</taxon>
        <taxon>Arthropoda</taxon>
        <taxon>Chelicerata</taxon>
        <taxon>Arachnida</taxon>
        <taxon>Araneae</taxon>
        <taxon>Araneomorphae</taxon>
        <taxon>Entelegynae</taxon>
        <taxon>Araneoidea</taxon>
        <taxon>Araneidae</taxon>
        <taxon>Araneus</taxon>
    </lineage>
</organism>
<evidence type="ECO:0000313" key="1">
    <source>
        <dbReference type="EMBL" id="GBM59505.1"/>
    </source>
</evidence>
<dbReference type="EMBL" id="BGPR01001685">
    <property type="protein sequence ID" value="GBM59505.1"/>
    <property type="molecule type" value="Genomic_DNA"/>
</dbReference>
<dbReference type="AlphaFoldDB" id="A0A4Y2H353"/>
<reference evidence="1 2" key="1">
    <citation type="journal article" date="2019" name="Sci. Rep.">
        <title>Orb-weaving spider Araneus ventricosus genome elucidates the spidroin gene catalogue.</title>
        <authorList>
            <person name="Kono N."/>
            <person name="Nakamura H."/>
            <person name="Ohtoshi R."/>
            <person name="Moran D.A.P."/>
            <person name="Shinohara A."/>
            <person name="Yoshida Y."/>
            <person name="Fujiwara M."/>
            <person name="Mori M."/>
            <person name="Tomita M."/>
            <person name="Arakawa K."/>
        </authorList>
    </citation>
    <scope>NUCLEOTIDE SEQUENCE [LARGE SCALE GENOMIC DNA]</scope>
</reference>